<dbReference type="SUPFAM" id="SSF75304">
    <property type="entry name" value="Amidase signature (AS) enzymes"/>
    <property type="match status" value="1"/>
</dbReference>
<dbReference type="PANTHER" id="PTHR42678">
    <property type="entry name" value="AMIDASE"/>
    <property type="match status" value="1"/>
</dbReference>
<protein>
    <recommendedName>
        <fullName evidence="1">Amidase domain-containing protein</fullName>
    </recommendedName>
</protein>
<evidence type="ECO:0000259" key="1">
    <source>
        <dbReference type="Pfam" id="PF01425"/>
    </source>
</evidence>
<dbReference type="OMA" id="MPIWWEY"/>
<proteinExistence type="predicted"/>
<reference evidence="2 3" key="1">
    <citation type="journal article" date="2014" name="Nat. Commun.">
        <title>Klebsormidium flaccidum genome reveals primary factors for plant terrestrial adaptation.</title>
        <authorList>
            <person name="Hori K."/>
            <person name="Maruyama F."/>
            <person name="Fujisawa T."/>
            <person name="Togashi T."/>
            <person name="Yamamoto N."/>
            <person name="Seo M."/>
            <person name="Sato S."/>
            <person name="Yamada T."/>
            <person name="Mori H."/>
            <person name="Tajima N."/>
            <person name="Moriyama T."/>
            <person name="Ikeuchi M."/>
            <person name="Watanabe M."/>
            <person name="Wada H."/>
            <person name="Kobayashi K."/>
            <person name="Saito M."/>
            <person name="Masuda T."/>
            <person name="Sasaki-Sekimoto Y."/>
            <person name="Mashiguchi K."/>
            <person name="Awai K."/>
            <person name="Shimojima M."/>
            <person name="Masuda S."/>
            <person name="Iwai M."/>
            <person name="Nobusawa T."/>
            <person name="Narise T."/>
            <person name="Kondo S."/>
            <person name="Saito H."/>
            <person name="Sato R."/>
            <person name="Murakawa M."/>
            <person name="Ihara Y."/>
            <person name="Oshima-Yamada Y."/>
            <person name="Ohtaka K."/>
            <person name="Satoh M."/>
            <person name="Sonobe K."/>
            <person name="Ishii M."/>
            <person name="Ohtani R."/>
            <person name="Kanamori-Sato M."/>
            <person name="Honoki R."/>
            <person name="Miyazaki D."/>
            <person name="Mochizuki H."/>
            <person name="Umetsu J."/>
            <person name="Higashi K."/>
            <person name="Shibata D."/>
            <person name="Kamiya Y."/>
            <person name="Sato N."/>
            <person name="Nakamura Y."/>
            <person name="Tabata S."/>
            <person name="Ida S."/>
            <person name="Kurokawa K."/>
            <person name="Ohta H."/>
        </authorList>
    </citation>
    <scope>NUCLEOTIDE SEQUENCE [LARGE SCALE GENOMIC DNA]</scope>
    <source>
        <strain evidence="2 3">NIES-2285</strain>
    </source>
</reference>
<dbReference type="EMBL" id="DF237623">
    <property type="protein sequence ID" value="GAQ90690.1"/>
    <property type="molecule type" value="Genomic_DNA"/>
</dbReference>
<dbReference type="PANTHER" id="PTHR42678:SF34">
    <property type="entry name" value="OS04G0183300 PROTEIN"/>
    <property type="match status" value="1"/>
</dbReference>
<evidence type="ECO:0000313" key="2">
    <source>
        <dbReference type="EMBL" id="GAQ90690.1"/>
    </source>
</evidence>
<dbReference type="Pfam" id="PF01425">
    <property type="entry name" value="Amidase"/>
    <property type="match status" value="1"/>
</dbReference>
<sequence>MRRSAALPPPITALTGSCKARCSSERALAGLQLCSTAASKVHRLRVAEDGILRQNGIMKRGIRQFSVAAASELIAAPMGPGIAARSVLWRLTVVALLVQAVCASSRLPLQVAEQLRGRQDPVRKLLQTAASVPPSTDGTAPIGIPAPSSGFCASAMYPTTCTIPGTATPYCCPAGYSCFPGSGYACYKQSPDGSFPSQPSNFGCGAIIEIGLDTIQELFMSGQLTSRALVECYLKRIADYDSIATFAGMAPYAINSVLEIDPDVLAIAEARDQERMACLPECALSKLHGVPIGLKDNINSDGMNATAGSWNLLGSYHKQAPIVDLLIAAGGIIMAKMGLSEWAFFRAGVEPNAVVSGWSGRGGQVYDPYVRYQPVNITARVSPYPEVPSAIPAGSVFTAVNSPTIVSGSSGGSGAGTATNMVAVTVGSETGGSVLLPARNNGIVGFRPTVGVMSRNGIVPLGATQDTAGPMCRYVADCLYMFDAMAYDDLADPIHSGATPWLPPYTRPAGGYLPYLKKDGLAGKKIAVVPLPATTTGPAVAAYAALPDLLRSRGATVDVLPSNFAFLTLGGNLFNGDFKVDINLYLSQLTWKAGYTVQKSLADMIEYNKKNYELEFQGGVCCRGDPAYANMYQQSWEASQATGDKRDAAYLSARTNSSIIAASISDFFKSNSYDAVASNGNLIGTWARIGFPGLTVPCLGVNAVGLPQGITLHGYPYNEGDLFAIGYDIEQNLCPGGRPKPTYCNSQSC</sequence>
<dbReference type="PROSITE" id="PS51257">
    <property type="entry name" value="PROKAR_LIPOPROTEIN"/>
    <property type="match status" value="1"/>
</dbReference>
<keyword evidence="3" id="KW-1185">Reference proteome</keyword>
<dbReference type="Gene3D" id="3.90.1300.10">
    <property type="entry name" value="Amidase signature (AS) domain"/>
    <property type="match status" value="1"/>
</dbReference>
<dbReference type="AlphaFoldDB" id="A0A1Y1IIH8"/>
<accession>A0A1Y1IIH8</accession>
<name>A0A1Y1IIH8_KLENI</name>
<dbReference type="STRING" id="105231.A0A1Y1IIH8"/>
<gene>
    <name evidence="2" type="ORF">KFL_006740040</name>
</gene>
<dbReference type="OrthoDB" id="566138at2759"/>
<organism evidence="2 3">
    <name type="scientific">Klebsormidium nitens</name>
    <name type="common">Green alga</name>
    <name type="synonym">Ulothrix nitens</name>
    <dbReference type="NCBI Taxonomy" id="105231"/>
    <lineage>
        <taxon>Eukaryota</taxon>
        <taxon>Viridiplantae</taxon>
        <taxon>Streptophyta</taxon>
        <taxon>Klebsormidiophyceae</taxon>
        <taxon>Klebsormidiales</taxon>
        <taxon>Klebsormidiaceae</taxon>
        <taxon>Klebsormidium</taxon>
    </lineage>
</organism>
<feature type="domain" description="Amidase" evidence="1">
    <location>
        <begin position="253"/>
        <end position="557"/>
    </location>
</feature>
<dbReference type="InterPro" id="IPR036928">
    <property type="entry name" value="AS_sf"/>
</dbReference>
<evidence type="ECO:0000313" key="3">
    <source>
        <dbReference type="Proteomes" id="UP000054558"/>
    </source>
</evidence>
<dbReference type="InterPro" id="IPR023631">
    <property type="entry name" value="Amidase_dom"/>
</dbReference>
<dbReference type="Proteomes" id="UP000054558">
    <property type="component" value="Unassembled WGS sequence"/>
</dbReference>